<comment type="caution">
    <text evidence="6">The sequence shown here is derived from an EMBL/GenBank/DDBJ whole genome shotgun (WGS) entry which is preliminary data.</text>
</comment>
<dbReference type="PANTHER" id="PTHR11122:SF13">
    <property type="entry name" value="GLUCOSE-6-PHOSPHATE 1-EPIMERASE"/>
    <property type="match status" value="1"/>
</dbReference>
<dbReference type="InterPro" id="IPR014718">
    <property type="entry name" value="GH-type_carb-bd"/>
</dbReference>
<keyword evidence="7" id="KW-1185">Reference proteome</keyword>
<dbReference type="GO" id="GO:0047938">
    <property type="term" value="F:glucose-6-phosphate 1-epimerase activity"/>
    <property type="evidence" value="ECO:0007669"/>
    <property type="project" value="UniProtKB-UniRule"/>
</dbReference>
<reference evidence="6 7" key="1">
    <citation type="journal article" date="2017" name="Eur. J. Clin. Microbiol. Infect. Dis.">
        <title>Uncommonly isolated clinical Pseudomonas: identification and phylogenetic assignation.</title>
        <authorList>
            <person name="Mulet M."/>
            <person name="Gomila M."/>
            <person name="Ramirez A."/>
            <person name="Cardew S."/>
            <person name="Moore E.R."/>
            <person name="Lalucat J."/>
            <person name="Garcia-Valdes E."/>
        </authorList>
    </citation>
    <scope>NUCLEOTIDE SEQUENCE [LARGE SCALE GENOMIC DNA]</scope>
    <source>
        <strain evidence="6 7">SD129</strain>
    </source>
</reference>
<gene>
    <name evidence="6" type="ORF">DN820_17260</name>
</gene>
<dbReference type="SUPFAM" id="SSF74650">
    <property type="entry name" value="Galactose mutarotase-like"/>
    <property type="match status" value="1"/>
</dbReference>
<evidence type="ECO:0000256" key="4">
    <source>
        <dbReference type="PIRNR" id="PIRNR016020"/>
    </source>
</evidence>
<name>A0A5R9QAQ1_9GAMM</name>
<dbReference type="EC" id="5.1.3.15" evidence="4"/>
<dbReference type="CDD" id="cd09020">
    <property type="entry name" value="D-hex-6-P-epi_like"/>
    <property type="match status" value="1"/>
</dbReference>
<comment type="catalytic activity">
    <reaction evidence="1">
        <text>alpha-D-glucose 6-phosphate = beta-D-glucose 6-phosphate</text>
        <dbReference type="Rhea" id="RHEA:16249"/>
        <dbReference type="ChEBI" id="CHEBI:58225"/>
        <dbReference type="ChEBI" id="CHEBI:58247"/>
        <dbReference type="EC" id="5.1.3.15"/>
    </reaction>
</comment>
<dbReference type="PANTHER" id="PTHR11122">
    <property type="entry name" value="APOSPORY-ASSOCIATED PROTEIN C-RELATED"/>
    <property type="match status" value="1"/>
</dbReference>
<evidence type="ECO:0000256" key="2">
    <source>
        <dbReference type="ARBA" id="ARBA00005866"/>
    </source>
</evidence>
<dbReference type="Pfam" id="PF01263">
    <property type="entry name" value="Aldose_epim"/>
    <property type="match status" value="1"/>
</dbReference>
<proteinExistence type="inferred from homology"/>
<keyword evidence="3 4" id="KW-0413">Isomerase</keyword>
<dbReference type="PIRSF" id="PIRSF016020">
    <property type="entry name" value="PHexose_mutarotase"/>
    <property type="match status" value="1"/>
</dbReference>
<dbReference type="InterPro" id="IPR008183">
    <property type="entry name" value="Aldose_1/G6P_1-epimerase"/>
</dbReference>
<dbReference type="InterPro" id="IPR025532">
    <property type="entry name" value="G6P_1-epimerase"/>
</dbReference>
<dbReference type="GO" id="GO:0005975">
    <property type="term" value="P:carbohydrate metabolic process"/>
    <property type="evidence" value="ECO:0007669"/>
    <property type="project" value="InterPro"/>
</dbReference>
<feature type="active site" evidence="5">
    <location>
        <position position="166"/>
    </location>
</feature>
<sequence>MPADIQRLEQDQLSCWRIRHGDAELLVSEQGAQVLSYRRGDAPPIIWLSEEAAMRSGQSVRGGVPVCWPWFGDLARNPQSVQQLYQGEAAPAHGLVRAIDWTMEDPVVDADGVTLRLTCPQAAAGLPQWPQHAGLQLEIRLDQALHLDLTSENRGERPLALSQALHTYFAISDIHQVSVTGLAGRRYIETLEGWQQRQQQGDLRFTAETDRVYLDLEPTLTLVDPGWNRRLVLTSRGSASAVLWNPWIAKAQRLSSFADDAWQRMLCIETANVLDDLIVLEPGARHTLGLTLESQPLR</sequence>
<evidence type="ECO:0000256" key="5">
    <source>
        <dbReference type="PIRSR" id="PIRSR016020-1"/>
    </source>
</evidence>
<evidence type="ECO:0000256" key="1">
    <source>
        <dbReference type="ARBA" id="ARBA00001096"/>
    </source>
</evidence>
<evidence type="ECO:0000256" key="3">
    <source>
        <dbReference type="ARBA" id="ARBA00023235"/>
    </source>
</evidence>
<dbReference type="Gene3D" id="2.70.98.10">
    <property type="match status" value="1"/>
</dbReference>
<protein>
    <recommendedName>
        <fullName evidence="4">Putative glucose-6-phosphate 1-epimerase</fullName>
        <ecNumber evidence="4">5.1.3.15</ecNumber>
    </recommendedName>
</protein>
<accession>A0A5R9QAQ1</accession>
<organism evidence="6 7">
    <name type="scientific">Stutzerimonas nosocomialis</name>
    <dbReference type="NCBI Taxonomy" id="1056496"/>
    <lineage>
        <taxon>Bacteria</taxon>
        <taxon>Pseudomonadati</taxon>
        <taxon>Pseudomonadota</taxon>
        <taxon>Gammaproteobacteria</taxon>
        <taxon>Pseudomonadales</taxon>
        <taxon>Pseudomonadaceae</taxon>
        <taxon>Stutzerimonas</taxon>
    </lineage>
</organism>
<dbReference type="Proteomes" id="UP000306753">
    <property type="component" value="Unassembled WGS sequence"/>
</dbReference>
<dbReference type="InterPro" id="IPR011013">
    <property type="entry name" value="Gal_mutarotase_sf_dom"/>
</dbReference>
<dbReference type="EMBL" id="QLAG01000025">
    <property type="protein sequence ID" value="TLX62197.1"/>
    <property type="molecule type" value="Genomic_DNA"/>
</dbReference>
<feature type="active site" evidence="5">
    <location>
        <position position="269"/>
    </location>
</feature>
<dbReference type="GO" id="GO:0030246">
    <property type="term" value="F:carbohydrate binding"/>
    <property type="evidence" value="ECO:0007669"/>
    <property type="project" value="UniProtKB-UniRule"/>
</dbReference>
<evidence type="ECO:0000313" key="7">
    <source>
        <dbReference type="Proteomes" id="UP000306753"/>
    </source>
</evidence>
<dbReference type="RefSeq" id="WP_138412407.1">
    <property type="nucleotide sequence ID" value="NZ_QLAG01000025.1"/>
</dbReference>
<comment type="similarity">
    <text evidence="2 4">Belongs to the glucose-6-phosphate 1-epimerase family.</text>
</comment>
<evidence type="ECO:0000313" key="6">
    <source>
        <dbReference type="EMBL" id="TLX62197.1"/>
    </source>
</evidence>
<dbReference type="AlphaFoldDB" id="A0A5R9QAQ1"/>